<keyword evidence="1" id="KW-0812">Transmembrane</keyword>
<feature type="domain" description="Polysaccharide lyase 8 N-terminal alpha-helical" evidence="2">
    <location>
        <begin position="79"/>
        <end position="287"/>
    </location>
</feature>
<name>A0A0Y0LSW9_GHVS</name>
<evidence type="ECO:0000313" key="3">
    <source>
        <dbReference type="EMBL" id="AMB48608.1"/>
    </source>
</evidence>
<dbReference type="Proteomes" id="UP000282469">
    <property type="component" value="Segment"/>
</dbReference>
<feature type="transmembrane region" description="Helical" evidence="1">
    <location>
        <begin position="143"/>
        <end position="164"/>
    </location>
</feature>
<reference evidence="3 4" key="1">
    <citation type="journal article" date="2016" name="J. Gen. Virol.">
        <title>Comprehensive annotation of Glossina pallidipes salivary gland hypertrophy virus from Ethiopian tsetse flies: a proteogenomics approach.</title>
        <authorList>
            <person name="Abd-Alla A.M."/>
            <person name="Kariithi H.M."/>
            <person name="Cousserans F."/>
            <person name="Parker N.J."/>
            <person name="Ince I.A."/>
            <person name="Scully E.D."/>
            <person name="Boeren S."/>
            <person name="Geib S.M."/>
            <person name="Mekonnen S."/>
            <person name="Vlak J.M."/>
            <person name="Parker A.G."/>
            <person name="Vreysen M.J."/>
            <person name="Bergoin M."/>
        </authorList>
    </citation>
    <scope>NUCLEOTIDE SEQUENCE [LARGE SCALE GENOMIC DNA]</scope>
    <source>
        <strain evidence="3 4">Ethiopian</strain>
    </source>
</reference>
<dbReference type="SUPFAM" id="SSF48230">
    <property type="entry name" value="Chondroitin AC/alginate lyase"/>
    <property type="match status" value="1"/>
</dbReference>
<organism evidence="3 4">
    <name type="scientific">Glossina hytrovirus (isolate Glossina pallidipes/Ethiopia/Seibersdorf/-)</name>
    <name type="common">GHV</name>
    <dbReference type="NCBI Taxonomy" id="379529"/>
    <lineage>
        <taxon>Viruses</taxon>
        <taxon>Viruses incertae sedis</taxon>
        <taxon>Naldaviricetes</taxon>
        <taxon>Lefavirales</taxon>
        <taxon>Hytrosaviridae</taxon>
        <taxon>Glossinavirus</taxon>
        <taxon>Glossinavirus glopallidipedis</taxon>
    </lineage>
</organism>
<dbReference type="EMBL" id="KU050077">
    <property type="protein sequence ID" value="AMB48608.1"/>
    <property type="molecule type" value="Genomic_DNA"/>
</dbReference>
<dbReference type="InterPro" id="IPR008929">
    <property type="entry name" value="Chondroitin_lyas"/>
</dbReference>
<evidence type="ECO:0000259" key="2">
    <source>
        <dbReference type="Pfam" id="PF08124"/>
    </source>
</evidence>
<dbReference type="Gene3D" id="1.50.10.100">
    <property type="entry name" value="Chondroitin AC/alginate lyase"/>
    <property type="match status" value="1"/>
</dbReference>
<dbReference type="InterPro" id="IPR012970">
    <property type="entry name" value="Lyase_8_alpha_N"/>
</dbReference>
<organismHost>
    <name type="scientific">Glossina</name>
    <name type="common">tsetse flies</name>
    <dbReference type="NCBI Taxonomy" id="7393"/>
</organismHost>
<gene>
    <name evidence="3" type="ORF">GpSGHVEth004</name>
</gene>
<accession>A0A0Y0LSW9</accession>
<evidence type="ECO:0000256" key="1">
    <source>
        <dbReference type="SAM" id="Phobius"/>
    </source>
</evidence>
<keyword evidence="1" id="KW-0472">Membrane</keyword>
<feature type="transmembrane region" description="Helical" evidence="1">
    <location>
        <begin position="170"/>
        <end position="189"/>
    </location>
</feature>
<proteinExistence type="predicted"/>
<sequence length="353" mass="41585">MFSHQNKFNNLLYSIGGYYGFTAIIFIAIIIVITIAIYIIMYYREKLKWKNKFYRYSSLIKKYTINMARGMSDTQVEYLKSVFQYNDELIDTQHLNISKYTGSEKWYLHAEVFHHLTKILTLLLGRTLSPKDKYYKDKEIWKMILFSIITITSFLPEEVIPNVFPWGKNWYSFSITYPLLLVSATYMYLHLFKKHNQDLARNLTKYASAYYSEHTEPTCIKSIGWRRDGSNAIMISIVYIGAHLYMKDFDPNWPSQIYIRNFIKADYVMEGEGFYHDGSFVTHTSLPGYGYPTSAYNDFILIATFYENWDAVNAINNILKITEHPTIKSHYGPWFTRAGSLSTKDEFKPQVNY</sequence>
<protein>
    <submittedName>
        <fullName evidence="3">ODV-E66 protein</fullName>
    </submittedName>
</protein>
<keyword evidence="1" id="KW-1133">Transmembrane helix</keyword>
<evidence type="ECO:0000313" key="4">
    <source>
        <dbReference type="Proteomes" id="UP000282469"/>
    </source>
</evidence>
<feature type="transmembrane region" description="Helical" evidence="1">
    <location>
        <begin position="20"/>
        <end position="43"/>
    </location>
</feature>
<dbReference type="Pfam" id="PF08124">
    <property type="entry name" value="Lyase_8_N"/>
    <property type="match status" value="1"/>
</dbReference>